<comment type="caution">
    <text evidence="3">The sequence shown here is derived from an EMBL/GenBank/DDBJ whole genome shotgun (WGS) entry which is preliminary data.</text>
</comment>
<evidence type="ECO:0000259" key="2">
    <source>
        <dbReference type="Pfam" id="PF26593"/>
    </source>
</evidence>
<name>A0A2L2XGZ8_9FIRM</name>
<dbReference type="AlphaFoldDB" id="A0A2L2XGZ8"/>
<dbReference type="Pfam" id="PF26593">
    <property type="entry name" value="TraC-like"/>
    <property type="match status" value="1"/>
</dbReference>
<sequence>MLLRIKGRGKKKKGDLPAREDISSREPSTRDWLPIEDIGGGLIVRRDGWLVAVLKVEPLNIDLKSDREKKRIIKAVHEVFNGQREAFQILSIGRPVDLDGYLQELEVMVGKADAKRKRHLREYIRHVAGIVTGGEALEHRYYVLLSQEPDPQARDELLKRSYEMAAGLKTSGLKVTLCQDREIIDLMFSFMHPAQAAFERAPSSSEPELPPAVNWGVE</sequence>
<feature type="compositionally biased region" description="Basic residues" evidence="1">
    <location>
        <begin position="1"/>
        <end position="13"/>
    </location>
</feature>
<organism evidence="3 4">
    <name type="scientific">Desulfocucumis palustris</name>
    <dbReference type="NCBI Taxonomy" id="1898651"/>
    <lineage>
        <taxon>Bacteria</taxon>
        <taxon>Bacillati</taxon>
        <taxon>Bacillota</taxon>
        <taxon>Clostridia</taxon>
        <taxon>Eubacteriales</taxon>
        <taxon>Desulfocucumaceae</taxon>
        <taxon>Desulfocucumis</taxon>
    </lineage>
</organism>
<reference evidence="4" key="1">
    <citation type="submission" date="2018-02" db="EMBL/GenBank/DDBJ databases">
        <title>Genome sequence of Desulfocucumis palustris strain NAW-5.</title>
        <authorList>
            <person name="Watanabe M."/>
            <person name="Kojima H."/>
            <person name="Fukui M."/>
        </authorList>
    </citation>
    <scope>NUCLEOTIDE SEQUENCE [LARGE SCALE GENOMIC DNA]</scope>
    <source>
        <strain evidence="4">NAW-5</strain>
    </source>
</reference>
<accession>A0A2L2XGZ8</accession>
<dbReference type="EMBL" id="BFAV01000162">
    <property type="protein sequence ID" value="GBF35410.1"/>
    <property type="molecule type" value="Genomic_DNA"/>
</dbReference>
<keyword evidence="4" id="KW-1185">Reference proteome</keyword>
<evidence type="ECO:0000256" key="1">
    <source>
        <dbReference type="SAM" id="MobiDB-lite"/>
    </source>
</evidence>
<dbReference type="InterPro" id="IPR058596">
    <property type="entry name" value="TraC-like_dom"/>
</dbReference>
<evidence type="ECO:0000313" key="4">
    <source>
        <dbReference type="Proteomes" id="UP000239549"/>
    </source>
</evidence>
<feature type="region of interest" description="Disordered" evidence="1">
    <location>
        <begin position="199"/>
        <end position="218"/>
    </location>
</feature>
<feature type="region of interest" description="Disordered" evidence="1">
    <location>
        <begin position="1"/>
        <end position="23"/>
    </location>
</feature>
<feature type="compositionally biased region" description="Basic and acidic residues" evidence="1">
    <location>
        <begin position="14"/>
        <end position="23"/>
    </location>
</feature>
<dbReference type="RefSeq" id="WP_207655620.1">
    <property type="nucleotide sequence ID" value="NZ_BFAV01000162.1"/>
</dbReference>
<feature type="domain" description="TraC-like" evidence="2">
    <location>
        <begin position="41"/>
        <end position="128"/>
    </location>
</feature>
<evidence type="ECO:0000313" key="3">
    <source>
        <dbReference type="EMBL" id="GBF35410.1"/>
    </source>
</evidence>
<dbReference type="Proteomes" id="UP000239549">
    <property type="component" value="Unassembled WGS sequence"/>
</dbReference>
<proteinExistence type="predicted"/>
<gene>
    <name evidence="3" type="ORF">DCCM_4537</name>
</gene>
<protein>
    <recommendedName>
        <fullName evidence="2">TraC-like domain-containing protein</fullName>
    </recommendedName>
</protein>